<protein>
    <submittedName>
        <fullName evidence="1">Uncharacterized protein</fullName>
    </submittedName>
</protein>
<reference evidence="1" key="1">
    <citation type="submission" date="2022-06" db="EMBL/GenBank/DDBJ databases">
        <authorList>
            <person name="Goudenege D."/>
            <person name="Le Roux F."/>
        </authorList>
    </citation>
    <scope>NUCLEOTIDE SEQUENCE</scope>
    <source>
        <strain evidence="1">12-063</strain>
    </source>
</reference>
<dbReference type="EMBL" id="CALYLK010000136">
    <property type="protein sequence ID" value="CAH8239649.1"/>
    <property type="molecule type" value="Genomic_DNA"/>
</dbReference>
<comment type="caution">
    <text evidence="1">The sequence shown here is derived from an EMBL/GenBank/DDBJ whole genome shotgun (WGS) entry which is preliminary data.</text>
</comment>
<accession>A0ABM9FT48</accession>
<evidence type="ECO:0000313" key="1">
    <source>
        <dbReference type="EMBL" id="CAH8239649.1"/>
    </source>
</evidence>
<gene>
    <name evidence="1" type="ORF">VAE063_950842</name>
</gene>
<evidence type="ECO:0000313" key="2">
    <source>
        <dbReference type="Proteomes" id="UP001152658"/>
    </source>
</evidence>
<name>A0ABM9FT48_9VIBR</name>
<organism evidence="1 2">
    <name type="scientific">Vibrio aestuarianus</name>
    <dbReference type="NCBI Taxonomy" id="28171"/>
    <lineage>
        <taxon>Bacteria</taxon>
        <taxon>Pseudomonadati</taxon>
        <taxon>Pseudomonadota</taxon>
        <taxon>Gammaproteobacteria</taxon>
        <taxon>Vibrionales</taxon>
        <taxon>Vibrionaceae</taxon>
        <taxon>Vibrio</taxon>
    </lineage>
</organism>
<sequence length="49" mass="5223">MSGILREALADTLESNKANSVSPVNQIVCNGFSITTSQTSLQNCVYDTT</sequence>
<dbReference type="Proteomes" id="UP001152658">
    <property type="component" value="Unassembled WGS sequence"/>
</dbReference>
<keyword evidence="2" id="KW-1185">Reference proteome</keyword>
<proteinExistence type="predicted"/>